<keyword evidence="3" id="KW-1185">Reference proteome</keyword>
<feature type="region of interest" description="Disordered" evidence="1">
    <location>
        <begin position="361"/>
        <end position="409"/>
    </location>
</feature>
<feature type="compositionally biased region" description="Basic and acidic residues" evidence="1">
    <location>
        <begin position="1217"/>
        <end position="1241"/>
    </location>
</feature>
<dbReference type="Pfam" id="PF07217">
    <property type="entry name" value="Het-C"/>
    <property type="match status" value="1"/>
</dbReference>
<feature type="compositionally biased region" description="Gly residues" evidence="1">
    <location>
        <begin position="1122"/>
        <end position="1131"/>
    </location>
</feature>
<feature type="compositionally biased region" description="Low complexity" evidence="1">
    <location>
        <begin position="278"/>
        <end position="289"/>
    </location>
</feature>
<gene>
    <name evidence="2" type="ORF">CVT24_009785</name>
</gene>
<dbReference type="EMBL" id="NHTK01006108">
    <property type="protein sequence ID" value="PPQ63835.1"/>
    <property type="molecule type" value="Genomic_DNA"/>
</dbReference>
<feature type="compositionally biased region" description="Basic and acidic residues" evidence="1">
    <location>
        <begin position="362"/>
        <end position="390"/>
    </location>
</feature>
<dbReference type="InterPro" id="IPR052577">
    <property type="entry name" value="VWA7"/>
</dbReference>
<feature type="compositionally biased region" description="Basic and acidic residues" evidence="1">
    <location>
        <begin position="227"/>
        <end position="244"/>
    </location>
</feature>
<feature type="compositionally biased region" description="Polar residues" evidence="1">
    <location>
        <begin position="1443"/>
        <end position="1458"/>
    </location>
</feature>
<organism evidence="2 3">
    <name type="scientific">Panaeolus cyanescens</name>
    <dbReference type="NCBI Taxonomy" id="181874"/>
    <lineage>
        <taxon>Eukaryota</taxon>
        <taxon>Fungi</taxon>
        <taxon>Dikarya</taxon>
        <taxon>Basidiomycota</taxon>
        <taxon>Agaricomycotina</taxon>
        <taxon>Agaricomycetes</taxon>
        <taxon>Agaricomycetidae</taxon>
        <taxon>Agaricales</taxon>
        <taxon>Agaricineae</taxon>
        <taxon>Galeropsidaceae</taxon>
        <taxon>Panaeolus</taxon>
    </lineage>
</organism>
<dbReference type="InterPro" id="IPR010816">
    <property type="entry name" value="Het-C"/>
</dbReference>
<dbReference type="PANTHER" id="PTHR14905">
    <property type="entry name" value="NG37"/>
    <property type="match status" value="1"/>
</dbReference>
<feature type="compositionally biased region" description="Polar residues" evidence="1">
    <location>
        <begin position="1368"/>
        <end position="1385"/>
    </location>
</feature>
<protein>
    <submittedName>
        <fullName evidence="2">Uncharacterized protein</fullName>
    </submittedName>
</protein>
<feature type="compositionally biased region" description="Basic and acidic residues" evidence="1">
    <location>
        <begin position="1248"/>
        <end position="1338"/>
    </location>
</feature>
<evidence type="ECO:0000313" key="3">
    <source>
        <dbReference type="Proteomes" id="UP000284842"/>
    </source>
</evidence>
<reference evidence="2 3" key="1">
    <citation type="journal article" date="2018" name="Evol. Lett.">
        <title>Horizontal gene cluster transfer increased hallucinogenic mushroom diversity.</title>
        <authorList>
            <person name="Reynolds H.T."/>
            <person name="Vijayakumar V."/>
            <person name="Gluck-Thaler E."/>
            <person name="Korotkin H.B."/>
            <person name="Matheny P.B."/>
            <person name="Slot J.C."/>
        </authorList>
    </citation>
    <scope>NUCLEOTIDE SEQUENCE [LARGE SCALE GENOMIC DNA]</scope>
    <source>
        <strain evidence="2 3">2629</strain>
    </source>
</reference>
<feature type="region of interest" description="Disordered" evidence="1">
    <location>
        <begin position="110"/>
        <end position="137"/>
    </location>
</feature>
<proteinExistence type="predicted"/>
<name>A0A409VDF5_9AGAR</name>
<feature type="compositionally biased region" description="Basic and acidic residues" evidence="1">
    <location>
        <begin position="1149"/>
        <end position="1163"/>
    </location>
</feature>
<dbReference type="PANTHER" id="PTHR14905:SF7">
    <property type="entry name" value="VON WILLEBRAND FACTOR A DOMAIN-CONTAINING PROTEIN 7"/>
    <property type="match status" value="1"/>
</dbReference>
<feature type="region of interest" description="Disordered" evidence="1">
    <location>
        <begin position="1044"/>
        <end position="1490"/>
    </location>
</feature>
<dbReference type="GO" id="GO:0042274">
    <property type="term" value="P:ribosomal small subunit biogenesis"/>
    <property type="evidence" value="ECO:0007669"/>
    <property type="project" value="InterPro"/>
</dbReference>
<evidence type="ECO:0000256" key="1">
    <source>
        <dbReference type="SAM" id="MobiDB-lite"/>
    </source>
</evidence>
<accession>A0A409VDF5</accession>
<feature type="compositionally biased region" description="Gly residues" evidence="1">
    <location>
        <begin position="1349"/>
        <end position="1359"/>
    </location>
</feature>
<dbReference type="Pfam" id="PF04180">
    <property type="entry name" value="LTV"/>
    <property type="match status" value="1"/>
</dbReference>
<dbReference type="STRING" id="181874.A0A409VDF5"/>
<comment type="caution">
    <text evidence="2">The sequence shown here is derived from an EMBL/GenBank/DDBJ whole genome shotgun (WGS) entry which is preliminary data.</text>
</comment>
<feature type="compositionally biased region" description="Basic and acidic residues" evidence="1">
    <location>
        <begin position="1387"/>
        <end position="1406"/>
    </location>
</feature>
<feature type="region of interest" description="Disordered" evidence="1">
    <location>
        <begin position="206"/>
        <end position="343"/>
    </location>
</feature>
<dbReference type="InterPro" id="IPR007307">
    <property type="entry name" value="Ltv1"/>
</dbReference>
<feature type="compositionally biased region" description="Acidic residues" evidence="1">
    <location>
        <begin position="391"/>
        <end position="401"/>
    </location>
</feature>
<feature type="compositionally biased region" description="Polar residues" evidence="1">
    <location>
        <begin position="1082"/>
        <end position="1109"/>
    </location>
</feature>
<feature type="compositionally biased region" description="Basic and acidic residues" evidence="1">
    <location>
        <begin position="1193"/>
        <end position="1208"/>
    </location>
</feature>
<dbReference type="OrthoDB" id="2506204at2759"/>
<feature type="region of interest" description="Disordered" evidence="1">
    <location>
        <begin position="458"/>
        <end position="478"/>
    </location>
</feature>
<feature type="region of interest" description="Disordered" evidence="1">
    <location>
        <begin position="1"/>
        <end position="33"/>
    </location>
</feature>
<dbReference type="Proteomes" id="UP000284842">
    <property type="component" value="Unassembled WGS sequence"/>
</dbReference>
<dbReference type="InParanoid" id="A0A409VDF5"/>
<sequence>MPPKSIFRQPGAKHFQLVHRSQRDPLINDPEASKHVLKPFERDNTKKGKTRADLESILAEESVNVRQNVGEASLYGVYFDDTEYDYMQHLRPVGVQEDGVDSILIEAPAASKSKSKSRKNGIQLSELPDGVLPSQNELPRNYESQQAIPSSLIGFQPDMDAHLRQVLEALEDDAFVDDNLEEDFFEELVADGERGSDEEFEFEFAEEGIDEQPQGPEQPEDDGEEESWQKRFADFKKSRAAHVDSDDECSSEGRDTISNLPEVKVIGGKGKKRRKGSSEASGYSMSSSSMFRNEALQTLDERFDQMILKQYNEDEDDLDDSMPDDSEEEDEAPDLITSRDDFDSMVNEFLNDYEILGRKMKPKLEGETGPEKLDSFRRAIGQDERVRITTEDDDQEDDDDLFPPSDDEKKDRWDCETILTTYTNLENHPRLIRARNLKPVPKITIDPKSGFPVVKGVTTKSKTVPHDDDSDTSTENGQTSSFIPNTLLLFTVLVVLLPVQTYAFGAGDIPDFAYLNDKAFRHGDIENVLETLAKTAGGVALGAHGGGLLGFASSVIKQATGGSKFNKNDIKRVYFGNWLRDYSQAMDIAGLSKLSADTLVLVVSILGFMTFGYSTEEFQVTADRLGVYLPVEHIDNPKGYAEKEGDARQFHPKLRPPVRREELEIDERTGMKNYMATENRGWDTSTAFIRRTFKACIEAGRRANGQENADLWEAYRLLGTGLHTMEDLLAHSNWCEIALRKMGHREVFCHVGDRVLINTPNGQAPPLVTGTFGGADFLHSLLGEAGDKLSQASVTDLSQKMDSAQQGNNKKGDISVLKNLLSKLGGGGDSTNTSQAEKIEQESKAYNFDPNNVAPPEVQQKLKDLLKWHDDVMRNVSKKIEMVPGLSNLMDEISDALNEYIYTVLAPYVGPLLVQATGVLDEGSKAVIDNDDQYEVFNNPNAHDPSHSMLSKDHFGLVLNEPAGKIAKVVVEHTVNLIVQAWSNRDNADNVINQILEAFHHPYYATGRSQIQNRMFDEMQKWFGGLGSEGRLVIQSLTKESVRDHKNKRQGYTEVDEPGYHGCGSHGPKKTTQAAVGYAGSRPSNTGRTDNSYNTGGGYQSQQHQSTGYNTGGYGSKDDGGNKGYSGGYGGQRRDDNDSYGSQKPGYGQRRDDDSYGSRRDDNNTGYGSYGGNQRRDDTDRYGSNNSGYGNQGRRDDNSYGSQRRDDNTGYGGYGSQKRDDDNSYGSQRRDDSYGSNRRDNNTYGSGRRTDDDDKPKYGSGRRDDDDDDKPKYGGSRRNDDNDNRTRYGGGRRDDDDDDKPRYGGGRRDDDDDKPRYGGGRRDDDDDKPKYGGGRDDNNYGSRQPAYGGSSGGYGGGSASGYAPSYGQTGTSGYAPSYGQGQSFYGQRDDDKKSKKKKDDDSDDDRRRRKGKKDDSDDDDDKRRRKGKKDDSDDDDDRKRRGQNTGYAPSYGGRSNETYGVERMNIGGGRRRDNDSDDDDDKKHRRGGRY</sequence>
<feature type="compositionally biased region" description="Acidic residues" evidence="1">
    <location>
        <begin position="313"/>
        <end position="333"/>
    </location>
</feature>
<evidence type="ECO:0000313" key="2">
    <source>
        <dbReference type="EMBL" id="PPQ63835.1"/>
    </source>
</evidence>